<accession>A0A193C0F9</accession>
<dbReference type="RefSeq" id="WP_065912912.1">
    <property type="nucleotide sequence ID" value="NZ_CP016174.1"/>
</dbReference>
<dbReference type="GO" id="GO:0032981">
    <property type="term" value="P:mitochondrial respiratory chain complex I assembly"/>
    <property type="evidence" value="ECO:0007669"/>
    <property type="project" value="TreeGrafter"/>
</dbReference>
<dbReference type="Proteomes" id="UP000093695">
    <property type="component" value="Chromosome"/>
</dbReference>
<organism evidence="3 4">
    <name type="scientific">Amycolatopsis orientalis</name>
    <name type="common">Nocardia orientalis</name>
    <dbReference type="NCBI Taxonomy" id="31958"/>
    <lineage>
        <taxon>Bacteria</taxon>
        <taxon>Bacillati</taxon>
        <taxon>Actinomycetota</taxon>
        <taxon>Actinomycetes</taxon>
        <taxon>Pseudonocardiales</taxon>
        <taxon>Pseudonocardiaceae</taxon>
        <taxon>Amycolatopsis</taxon>
    </lineage>
</organism>
<feature type="domain" description="FAD dependent oxidoreductase" evidence="2">
    <location>
        <begin position="6"/>
        <end position="382"/>
    </location>
</feature>
<dbReference type="GO" id="GO:0016491">
    <property type="term" value="F:oxidoreductase activity"/>
    <property type="evidence" value="ECO:0007669"/>
    <property type="project" value="UniProtKB-KW"/>
</dbReference>
<evidence type="ECO:0000259" key="2">
    <source>
        <dbReference type="Pfam" id="PF01266"/>
    </source>
</evidence>
<keyword evidence="4" id="KW-1185">Reference proteome</keyword>
<keyword evidence="1" id="KW-0560">Oxidoreductase</keyword>
<sequence>MPGSADVVVIGAGVIGSSIALELARAGHQVIVLDRAPGAGQGSTSASSAIVRFNFSTTAGVATAWEAHFGWLDWAGHLGHDVGDLAMFRKSGLVMLDVEAAPRTSWLPLFDEIGVPYEEWDSATLAERVPGIDAGRYWPPKRLDDEEFWEDAKHSLGGVYTPDAGYVSDPGLAAVNLASAASAGGAEFRFRSAVTGVEKADGRVTSVRLSDGTRIPCAVVVNAAGPWSGAVNRLAGVGSDFTVGVRPMRQEVAHVPVPEGYGGPVVADMDLGTYFRGEAGGGLLVGGTEPECDPLQWTDDPDAVDIHPTAAVFEAQVTRAARRLPDLAVPNRARGVVGVYDVADDWTPIYDRTDLQGFYLAIGTSGNQFKNAPVVGQLMTELIDQVENGADHDATPVRFRAPRTGLEIDLGAFSRKRDRNTANSGTVLG</sequence>
<dbReference type="GO" id="GO:0005737">
    <property type="term" value="C:cytoplasm"/>
    <property type="evidence" value="ECO:0007669"/>
    <property type="project" value="TreeGrafter"/>
</dbReference>
<dbReference type="PANTHER" id="PTHR13847:SF287">
    <property type="entry name" value="FAD-DEPENDENT OXIDOREDUCTASE DOMAIN-CONTAINING PROTEIN 1"/>
    <property type="match status" value="1"/>
</dbReference>
<dbReference type="SUPFAM" id="SSF51905">
    <property type="entry name" value="FAD/NAD(P)-binding domain"/>
    <property type="match status" value="1"/>
</dbReference>
<evidence type="ECO:0000256" key="1">
    <source>
        <dbReference type="ARBA" id="ARBA00023002"/>
    </source>
</evidence>
<name>A0A193C0F9_AMYOR</name>
<protein>
    <submittedName>
        <fullName evidence="3">Oxidoreductase</fullName>
    </submittedName>
</protein>
<dbReference type="KEGG" id="aori:SD37_21145"/>
<dbReference type="InterPro" id="IPR036188">
    <property type="entry name" value="FAD/NAD-bd_sf"/>
</dbReference>
<dbReference type="InterPro" id="IPR006076">
    <property type="entry name" value="FAD-dep_OxRdtase"/>
</dbReference>
<dbReference type="EMBL" id="CP016174">
    <property type="protein sequence ID" value="ANN17905.1"/>
    <property type="molecule type" value="Genomic_DNA"/>
</dbReference>
<dbReference type="Pfam" id="PF01266">
    <property type="entry name" value="DAO"/>
    <property type="match status" value="1"/>
</dbReference>
<evidence type="ECO:0000313" key="3">
    <source>
        <dbReference type="EMBL" id="ANN17905.1"/>
    </source>
</evidence>
<dbReference type="Gene3D" id="3.30.9.10">
    <property type="entry name" value="D-Amino Acid Oxidase, subunit A, domain 2"/>
    <property type="match status" value="1"/>
</dbReference>
<dbReference type="eggNOG" id="COG0665">
    <property type="taxonomic scope" value="Bacteria"/>
</dbReference>
<dbReference type="PANTHER" id="PTHR13847">
    <property type="entry name" value="SARCOSINE DEHYDROGENASE-RELATED"/>
    <property type="match status" value="1"/>
</dbReference>
<gene>
    <name evidence="3" type="ORF">SD37_21145</name>
</gene>
<evidence type="ECO:0000313" key="4">
    <source>
        <dbReference type="Proteomes" id="UP000093695"/>
    </source>
</evidence>
<proteinExistence type="predicted"/>
<reference evidence="3 4" key="1">
    <citation type="journal article" date="2015" name="Genome Announc.">
        <title>Draft Genome Sequence of Norvancomycin-Producing Strain Amycolatopsis orientalis CPCC200066.</title>
        <authorList>
            <person name="Lei X."/>
            <person name="Yuan F."/>
            <person name="Shi Y."/>
            <person name="Li X."/>
            <person name="Wang L."/>
            <person name="Hong B."/>
        </authorList>
    </citation>
    <scope>NUCLEOTIDE SEQUENCE [LARGE SCALE GENOMIC DNA]</scope>
    <source>
        <strain evidence="3 4">B-37</strain>
    </source>
</reference>
<dbReference type="STRING" id="31958.SD37_21145"/>
<dbReference type="AlphaFoldDB" id="A0A193C0F9"/>
<dbReference type="Gene3D" id="3.50.50.60">
    <property type="entry name" value="FAD/NAD(P)-binding domain"/>
    <property type="match status" value="1"/>
</dbReference>